<dbReference type="GeneID" id="97605055"/>
<sequence>MVFPYYLVPAAAGVVTNPSARYAFRPQQVVSVTQSVTSKKMIDETTGALRDFSQHYCDIWQQQSGHAPASKELYGIPSTCVIASHEEEVWWLPQPFTLEPNLNAVERALDIRLQPAVTAFYTSQFAGDMTASLHGQQISLLQTWSEDDFLRVQENLIGHLLMKRRLKQSPTLFIATTDSELEVISVCNMSGEVILEQLGTKKRQVIAPSIRNFLISLQPLIINYPN</sequence>
<comment type="similarity">
    <text evidence="4">Belongs to the Syd family.</text>
</comment>
<dbReference type="AlphaFoldDB" id="A0A830ZQS9"/>
<accession>A0A830ZQS9</accession>
<dbReference type="CDD" id="cd16323">
    <property type="entry name" value="Syd"/>
    <property type="match status" value="1"/>
</dbReference>
<organism evidence="5 6">
    <name type="scientific">Erwinia amylovora NBRC 12687 = CFBP 1232</name>
    <dbReference type="NCBI Taxonomy" id="1219359"/>
    <lineage>
        <taxon>Bacteria</taxon>
        <taxon>Pseudomonadati</taxon>
        <taxon>Pseudomonadota</taxon>
        <taxon>Gammaproteobacteria</taxon>
        <taxon>Enterobacterales</taxon>
        <taxon>Erwiniaceae</taxon>
        <taxon>Erwinia</taxon>
    </lineage>
</organism>
<dbReference type="InterPro" id="IPR009948">
    <property type="entry name" value="Syd"/>
</dbReference>
<proteinExistence type="inferred from homology"/>
<dbReference type="Proteomes" id="UP000013111">
    <property type="component" value="Unassembled WGS sequence"/>
</dbReference>
<dbReference type="Gene3D" id="3.40.1580.20">
    <property type="entry name" value="Syd protein"/>
    <property type="match status" value="1"/>
</dbReference>
<keyword evidence="2 4" id="KW-0997">Cell inner membrane</keyword>
<comment type="caution">
    <text evidence="5">The sequence shown here is derived from an EMBL/GenBank/DDBJ whole genome shotgun (WGS) entry which is preliminary data.</text>
</comment>
<evidence type="ECO:0000313" key="6">
    <source>
        <dbReference type="Proteomes" id="UP000013111"/>
    </source>
</evidence>
<reference evidence="5 6" key="2">
    <citation type="submission" date="2013-04" db="EMBL/GenBank/DDBJ databases">
        <title>Comparative genomics of 12 strains of Erwinia amylovora identifies a pan-genome with a large conserved core and provides insights into host specificity.</title>
        <authorList>
            <person name="Mann R.A."/>
            <person name="Smits T.H.M."/>
            <person name="Buehlmann A."/>
            <person name="Blom J."/>
            <person name="Goesmann A."/>
            <person name="Frey J.E."/>
            <person name="Plummer K.M."/>
            <person name="Beer S.V."/>
            <person name="Luck J."/>
            <person name="Duffy B."/>
            <person name="Rodoni B."/>
        </authorList>
    </citation>
    <scope>NUCLEOTIDE SEQUENCE [LARGE SCALE GENOMIC DNA]</scope>
    <source>
        <strain evidence="6">CFBP 1232</strain>
    </source>
</reference>
<reference evidence="5 6" key="1">
    <citation type="submission" date="2012-11" db="EMBL/GenBank/DDBJ databases">
        <authorList>
            <person name="Linke B."/>
        </authorList>
    </citation>
    <scope>NUCLEOTIDE SEQUENCE [LARGE SCALE GENOMIC DNA]</scope>
    <source>
        <strain evidence="6">CFBP 1232</strain>
    </source>
</reference>
<evidence type="ECO:0000256" key="2">
    <source>
        <dbReference type="ARBA" id="ARBA00022519"/>
    </source>
</evidence>
<gene>
    <name evidence="4" type="primary">syd</name>
    <name evidence="5" type="ORF">BN437_0751</name>
</gene>
<dbReference type="Pfam" id="PF07348">
    <property type="entry name" value="Syd"/>
    <property type="match status" value="1"/>
</dbReference>
<dbReference type="RefSeq" id="WP_004155753.1">
    <property type="nucleotide sequence ID" value="NZ_BAYW01000014.1"/>
</dbReference>
<dbReference type="NCBIfam" id="NF003439">
    <property type="entry name" value="PRK04968.1"/>
    <property type="match status" value="1"/>
</dbReference>
<keyword evidence="3 4" id="KW-0472">Membrane</keyword>
<dbReference type="GO" id="GO:0009898">
    <property type="term" value="C:cytoplasmic side of plasma membrane"/>
    <property type="evidence" value="ECO:0007669"/>
    <property type="project" value="InterPro"/>
</dbReference>
<dbReference type="HAMAP" id="MF_01104">
    <property type="entry name" value="Syd"/>
    <property type="match status" value="1"/>
</dbReference>
<evidence type="ECO:0000256" key="1">
    <source>
        <dbReference type="ARBA" id="ARBA00022475"/>
    </source>
</evidence>
<comment type="function">
    <text evidence="4">Interacts with the SecY protein in vivo. May bind preferentially to an uncomplexed state of SecY, thus functioning either as a chelating agent for excess SecY in the cell or as a regulatory factor that negatively controls the translocase function.</text>
</comment>
<protein>
    <recommendedName>
        <fullName evidence="4">Protein Syd</fullName>
    </recommendedName>
</protein>
<evidence type="ECO:0000256" key="3">
    <source>
        <dbReference type="ARBA" id="ARBA00023136"/>
    </source>
</evidence>
<dbReference type="InterPro" id="IPR038228">
    <property type="entry name" value="Syd_sf"/>
</dbReference>
<comment type="subcellular location">
    <subcellularLocation>
        <location evidence="4">Cell inner membrane</location>
        <topology evidence="4">Peripheral membrane protein</topology>
        <orientation evidence="4">Cytoplasmic side</orientation>
    </subcellularLocation>
    <text evidence="4">Loosely associated with the cytoplasmic side of the inner membrane, probably via SecY.</text>
</comment>
<name>A0A830ZQS9_ERWAM</name>
<dbReference type="EMBL" id="CAPB01000007">
    <property type="protein sequence ID" value="CCO92711.1"/>
    <property type="molecule type" value="Genomic_DNA"/>
</dbReference>
<evidence type="ECO:0000256" key="4">
    <source>
        <dbReference type="HAMAP-Rule" id="MF_01104"/>
    </source>
</evidence>
<evidence type="ECO:0000313" key="5">
    <source>
        <dbReference type="EMBL" id="CCO92711.1"/>
    </source>
</evidence>
<keyword evidence="1 4" id="KW-1003">Cell membrane</keyword>